<evidence type="ECO:0000313" key="3">
    <source>
        <dbReference type="RefSeq" id="XP_032353249.1"/>
    </source>
</evidence>
<dbReference type="Proteomes" id="UP000694856">
    <property type="component" value="Chromosome 2"/>
</dbReference>
<protein>
    <submittedName>
        <fullName evidence="3">Pygopus homolog 2-like</fullName>
    </submittedName>
</protein>
<dbReference type="GeneID" id="116668935"/>
<dbReference type="AlphaFoldDB" id="A0A8B8UF83"/>
<feature type="region of interest" description="Disordered" evidence="1">
    <location>
        <begin position="105"/>
        <end position="141"/>
    </location>
</feature>
<reference evidence="3" key="1">
    <citation type="submission" date="2025-08" db="UniProtKB">
        <authorList>
            <consortium name="RefSeq"/>
        </authorList>
    </citation>
    <scope>IDENTIFICATION</scope>
    <source>
        <tissue evidence="3">Ear skin</tissue>
    </source>
</reference>
<gene>
    <name evidence="3" type="primary">LOC116668935</name>
</gene>
<feature type="compositionally biased region" description="Pro residues" evidence="1">
    <location>
        <begin position="45"/>
        <end position="55"/>
    </location>
</feature>
<feature type="region of interest" description="Disordered" evidence="1">
    <location>
        <begin position="1"/>
        <end position="55"/>
    </location>
</feature>
<evidence type="ECO:0000256" key="1">
    <source>
        <dbReference type="SAM" id="MobiDB-lite"/>
    </source>
</evidence>
<sequence length="141" mass="14336">MFRIGLARPPGRENQKDPGGQRLRAPMAGPAPPSSGNSLGIGCPHPHPPPLPSTPCSPLLSGGFLGIGCPPRGPPPAPPRLQCLRCTPVTGLSFADLSGQSRRYFVAGSGPDPGCGSKSGSRTHSGPGSLSPTSAVQRPEF</sequence>
<proteinExistence type="predicted"/>
<feature type="compositionally biased region" description="Polar residues" evidence="1">
    <location>
        <begin position="118"/>
        <end position="141"/>
    </location>
</feature>
<dbReference type="KEGG" id="cfr:116668935"/>
<accession>A0A8B8UF83</accession>
<keyword evidence="2" id="KW-1185">Reference proteome</keyword>
<organism evidence="2 3">
    <name type="scientific">Camelus ferus</name>
    <name type="common">Wild bactrian camel</name>
    <name type="synonym">Camelus bactrianus ferus</name>
    <dbReference type="NCBI Taxonomy" id="419612"/>
    <lineage>
        <taxon>Eukaryota</taxon>
        <taxon>Metazoa</taxon>
        <taxon>Chordata</taxon>
        <taxon>Craniata</taxon>
        <taxon>Vertebrata</taxon>
        <taxon>Euteleostomi</taxon>
        <taxon>Mammalia</taxon>
        <taxon>Eutheria</taxon>
        <taxon>Laurasiatheria</taxon>
        <taxon>Artiodactyla</taxon>
        <taxon>Tylopoda</taxon>
        <taxon>Camelidae</taxon>
        <taxon>Camelus</taxon>
    </lineage>
</organism>
<evidence type="ECO:0000313" key="2">
    <source>
        <dbReference type="Proteomes" id="UP000694856"/>
    </source>
</evidence>
<feature type="compositionally biased region" description="Low complexity" evidence="1">
    <location>
        <begin position="34"/>
        <end position="44"/>
    </location>
</feature>
<dbReference type="RefSeq" id="XP_032353249.1">
    <property type="nucleotide sequence ID" value="XM_032497358.1"/>
</dbReference>
<name>A0A8B8UF83_CAMFR</name>